<dbReference type="InterPro" id="IPR013149">
    <property type="entry name" value="ADH-like_C"/>
</dbReference>
<dbReference type="PANTHER" id="PTHR48106:SF13">
    <property type="entry name" value="QUINONE OXIDOREDUCTASE-RELATED"/>
    <property type="match status" value="1"/>
</dbReference>
<dbReference type="GO" id="GO:0070402">
    <property type="term" value="F:NADPH binding"/>
    <property type="evidence" value="ECO:0007669"/>
    <property type="project" value="TreeGrafter"/>
</dbReference>
<keyword evidence="5" id="KW-1185">Reference proteome</keyword>
<evidence type="ECO:0000313" key="4">
    <source>
        <dbReference type="EMBL" id="KIP51427.1"/>
    </source>
</evidence>
<accession>A0A0D0IK31</accession>
<keyword evidence="2" id="KW-0560">Oxidoreductase</keyword>
<evidence type="ECO:0000259" key="3">
    <source>
        <dbReference type="SMART" id="SM00829"/>
    </source>
</evidence>
<dbReference type="Gene3D" id="3.90.180.10">
    <property type="entry name" value="Medium-chain alcohol dehydrogenases, catalytic domain"/>
    <property type="match status" value="1"/>
</dbReference>
<dbReference type="Pfam" id="PF00107">
    <property type="entry name" value="ADH_zinc_N"/>
    <property type="match status" value="1"/>
</dbReference>
<dbReference type="OrthoDB" id="9780520at2"/>
<evidence type="ECO:0000256" key="2">
    <source>
        <dbReference type="ARBA" id="ARBA00023002"/>
    </source>
</evidence>
<organism evidence="4 5">
    <name type="scientific">Leucobacter komagatae</name>
    <dbReference type="NCBI Taxonomy" id="55969"/>
    <lineage>
        <taxon>Bacteria</taxon>
        <taxon>Bacillati</taxon>
        <taxon>Actinomycetota</taxon>
        <taxon>Actinomycetes</taxon>
        <taxon>Micrococcales</taxon>
        <taxon>Microbacteriaceae</taxon>
        <taxon>Leucobacter</taxon>
    </lineage>
</organism>
<dbReference type="EMBL" id="JXSQ01000037">
    <property type="protein sequence ID" value="KIP51427.1"/>
    <property type="molecule type" value="Genomic_DNA"/>
</dbReference>
<dbReference type="InterPro" id="IPR036291">
    <property type="entry name" value="NAD(P)-bd_dom_sf"/>
</dbReference>
<dbReference type="InterPro" id="IPR013154">
    <property type="entry name" value="ADH-like_N"/>
</dbReference>
<gene>
    <name evidence="4" type="ORF">SD72_15395</name>
</gene>
<dbReference type="Proteomes" id="UP000032120">
    <property type="component" value="Unassembled WGS sequence"/>
</dbReference>
<dbReference type="SUPFAM" id="SSF51735">
    <property type="entry name" value="NAD(P)-binding Rossmann-fold domains"/>
    <property type="match status" value="1"/>
</dbReference>
<feature type="domain" description="Enoyl reductase (ER)" evidence="3">
    <location>
        <begin position="10"/>
        <end position="322"/>
    </location>
</feature>
<dbReference type="GO" id="GO:0035925">
    <property type="term" value="F:mRNA 3'-UTR AU-rich region binding"/>
    <property type="evidence" value="ECO:0007669"/>
    <property type="project" value="TreeGrafter"/>
</dbReference>
<evidence type="ECO:0000313" key="5">
    <source>
        <dbReference type="Proteomes" id="UP000032120"/>
    </source>
</evidence>
<dbReference type="AlphaFoldDB" id="A0A0D0IK31"/>
<reference evidence="4 5" key="1">
    <citation type="submission" date="2015-01" db="EMBL/GenBank/DDBJ databases">
        <title>Draft genome sequence of Leucobacter komagatae strain VKM ST2845.</title>
        <authorList>
            <person name="Karlyshev A.V."/>
            <person name="Kudryashova E.B."/>
        </authorList>
    </citation>
    <scope>NUCLEOTIDE SEQUENCE [LARGE SCALE GENOMIC DNA]</scope>
    <source>
        <strain evidence="4 5">VKM ST2845</strain>
    </source>
</reference>
<dbReference type="RefSeq" id="WP_042545358.1">
    <property type="nucleotide sequence ID" value="NZ_JXSQ01000037.1"/>
</dbReference>
<dbReference type="Pfam" id="PF08240">
    <property type="entry name" value="ADH_N"/>
    <property type="match status" value="1"/>
</dbReference>
<name>A0A0D0IK31_9MICO</name>
<dbReference type="SMART" id="SM00829">
    <property type="entry name" value="PKS_ER"/>
    <property type="match status" value="1"/>
</dbReference>
<dbReference type="InterPro" id="IPR047618">
    <property type="entry name" value="QOR-like"/>
</dbReference>
<dbReference type="InterPro" id="IPR020843">
    <property type="entry name" value="ER"/>
</dbReference>
<dbReference type="InterPro" id="IPR011032">
    <property type="entry name" value="GroES-like_sf"/>
</dbReference>
<dbReference type="CDD" id="cd05286">
    <property type="entry name" value="QOR2"/>
    <property type="match status" value="1"/>
</dbReference>
<sequence length="324" mass="33751">MRAINAAHAGGPEVLTITDQAVPTPGAGELLVETAAVGVNFIETYQRSGLYPVDYPFTPGAEATGRVIGLGDGVVGFAVGDRVLTAEARASYAEQFVVAAEKAVRVPDSIAEVLTDERAAALPLQGLTAHYLATSSSRPEPGETVLLHAGAGGVGLLLTQLLAARGVRVITTASTAEKRELSRAAGAVETIPYEGFADRARELTDGAGVSVVYDGVGKDTFDDSLRALRVRGNLVLFGGASGPVPPFDLQRLNSAGALSVTRPSLVYFLRNAEERSWRYGELFDAVAAGTLDLRVGASFPLEHAADAHRALEGRATTGKVVLTV</sequence>
<dbReference type="GO" id="GO:0005829">
    <property type="term" value="C:cytosol"/>
    <property type="evidence" value="ECO:0007669"/>
    <property type="project" value="TreeGrafter"/>
</dbReference>
<keyword evidence="1" id="KW-0521">NADP</keyword>
<evidence type="ECO:0000256" key="1">
    <source>
        <dbReference type="ARBA" id="ARBA00022857"/>
    </source>
</evidence>
<dbReference type="GO" id="GO:0003960">
    <property type="term" value="F:quinone reductase (NADPH) activity"/>
    <property type="evidence" value="ECO:0007669"/>
    <property type="project" value="InterPro"/>
</dbReference>
<protein>
    <submittedName>
        <fullName evidence="4">NADPH--quinone reductase</fullName>
    </submittedName>
</protein>
<comment type="caution">
    <text evidence="4">The sequence shown here is derived from an EMBL/GenBank/DDBJ whole genome shotgun (WGS) entry which is preliminary data.</text>
</comment>
<proteinExistence type="predicted"/>
<dbReference type="SUPFAM" id="SSF50129">
    <property type="entry name" value="GroES-like"/>
    <property type="match status" value="1"/>
</dbReference>
<dbReference type="Gene3D" id="3.40.50.720">
    <property type="entry name" value="NAD(P)-binding Rossmann-like Domain"/>
    <property type="match status" value="1"/>
</dbReference>
<dbReference type="PANTHER" id="PTHR48106">
    <property type="entry name" value="QUINONE OXIDOREDUCTASE PIG3-RELATED"/>
    <property type="match status" value="1"/>
</dbReference>